<dbReference type="GO" id="GO:0006281">
    <property type="term" value="P:DNA repair"/>
    <property type="evidence" value="ECO:0007669"/>
    <property type="project" value="InterPro"/>
</dbReference>
<keyword evidence="3" id="KW-0540">Nuclease</keyword>
<dbReference type="GO" id="GO:0008409">
    <property type="term" value="F:5'-3' exonuclease activity"/>
    <property type="evidence" value="ECO:0007669"/>
    <property type="project" value="InterPro"/>
</dbReference>
<keyword evidence="5 9" id="KW-0269">Exonuclease</keyword>
<comment type="similarity">
    <text evidence="1">Belongs to the RecJ family.</text>
</comment>
<accession>A0A937VZC4</accession>
<dbReference type="Gene3D" id="3.10.310.30">
    <property type="match status" value="1"/>
</dbReference>
<organism evidence="9 10">
    <name type="scientific">Tectimicrobiota bacterium</name>
    <dbReference type="NCBI Taxonomy" id="2528274"/>
    <lineage>
        <taxon>Bacteria</taxon>
        <taxon>Pseudomonadati</taxon>
        <taxon>Nitrospinota/Tectimicrobiota group</taxon>
        <taxon>Candidatus Tectimicrobiota</taxon>
    </lineage>
</organism>
<dbReference type="Proteomes" id="UP000712673">
    <property type="component" value="Unassembled WGS sequence"/>
</dbReference>
<protein>
    <recommendedName>
        <fullName evidence="2">Single-stranded-DNA-specific exonuclease RecJ</fullName>
    </recommendedName>
</protein>
<dbReference type="InterPro" id="IPR001667">
    <property type="entry name" value="DDH_dom"/>
</dbReference>
<evidence type="ECO:0000313" key="9">
    <source>
        <dbReference type="EMBL" id="MBM3222905.1"/>
    </source>
</evidence>
<proteinExistence type="inferred from homology"/>
<dbReference type="NCBIfam" id="TIGR00644">
    <property type="entry name" value="recJ"/>
    <property type="match status" value="1"/>
</dbReference>
<dbReference type="Pfam" id="PF01368">
    <property type="entry name" value="DHH"/>
    <property type="match status" value="1"/>
</dbReference>
<evidence type="ECO:0000256" key="1">
    <source>
        <dbReference type="ARBA" id="ARBA00005915"/>
    </source>
</evidence>
<evidence type="ECO:0000256" key="5">
    <source>
        <dbReference type="ARBA" id="ARBA00022839"/>
    </source>
</evidence>
<dbReference type="SUPFAM" id="SSF64182">
    <property type="entry name" value="DHH phosphoesterases"/>
    <property type="match status" value="1"/>
</dbReference>
<comment type="caution">
    <text evidence="9">The sequence shown here is derived from an EMBL/GenBank/DDBJ whole genome shotgun (WGS) entry which is preliminary data.</text>
</comment>
<dbReference type="GO" id="GO:0006310">
    <property type="term" value="P:DNA recombination"/>
    <property type="evidence" value="ECO:0007669"/>
    <property type="project" value="InterPro"/>
</dbReference>
<keyword evidence="4" id="KW-0378">Hydrolase</keyword>
<dbReference type="GO" id="GO:0003676">
    <property type="term" value="F:nucleic acid binding"/>
    <property type="evidence" value="ECO:0007669"/>
    <property type="project" value="InterPro"/>
</dbReference>
<feature type="domain" description="DDH" evidence="6">
    <location>
        <begin position="79"/>
        <end position="212"/>
    </location>
</feature>
<dbReference type="Pfam" id="PF17768">
    <property type="entry name" value="RecJ_OB"/>
    <property type="match status" value="1"/>
</dbReference>
<dbReference type="InterPro" id="IPR004610">
    <property type="entry name" value="RecJ"/>
</dbReference>
<dbReference type="EMBL" id="VGLS01000069">
    <property type="protein sequence ID" value="MBM3222905.1"/>
    <property type="molecule type" value="Genomic_DNA"/>
</dbReference>
<feature type="domain" description="RecJ OB" evidence="8">
    <location>
        <begin position="462"/>
        <end position="568"/>
    </location>
</feature>
<dbReference type="PANTHER" id="PTHR30255:SF2">
    <property type="entry name" value="SINGLE-STRANDED-DNA-SPECIFIC EXONUCLEASE RECJ"/>
    <property type="match status" value="1"/>
</dbReference>
<dbReference type="InterPro" id="IPR038763">
    <property type="entry name" value="DHH_sf"/>
</dbReference>
<evidence type="ECO:0000256" key="4">
    <source>
        <dbReference type="ARBA" id="ARBA00022801"/>
    </source>
</evidence>
<name>A0A937VZC4_UNCTE</name>
<evidence type="ECO:0000256" key="2">
    <source>
        <dbReference type="ARBA" id="ARBA00019841"/>
    </source>
</evidence>
<dbReference type="PANTHER" id="PTHR30255">
    <property type="entry name" value="SINGLE-STRANDED-DNA-SPECIFIC EXONUCLEASE RECJ"/>
    <property type="match status" value="1"/>
</dbReference>
<feature type="domain" description="DHHA1" evidence="7">
    <location>
        <begin position="359"/>
        <end position="447"/>
    </location>
</feature>
<dbReference type="Gene3D" id="3.90.1640.30">
    <property type="match status" value="1"/>
</dbReference>
<evidence type="ECO:0000259" key="7">
    <source>
        <dbReference type="Pfam" id="PF02272"/>
    </source>
</evidence>
<dbReference type="InterPro" id="IPR051673">
    <property type="entry name" value="SSDNA_exonuclease_RecJ"/>
</dbReference>
<evidence type="ECO:0000256" key="3">
    <source>
        <dbReference type="ARBA" id="ARBA00022722"/>
    </source>
</evidence>
<dbReference type="AlphaFoldDB" id="A0A937VZC4"/>
<reference evidence="9" key="1">
    <citation type="submission" date="2019-03" db="EMBL/GenBank/DDBJ databases">
        <title>Lake Tanganyika Metagenome-Assembled Genomes (MAGs).</title>
        <authorList>
            <person name="Tran P."/>
        </authorList>
    </citation>
    <scope>NUCLEOTIDE SEQUENCE</scope>
    <source>
        <strain evidence="9">K_DeepCast_65m_m2_066</strain>
    </source>
</reference>
<evidence type="ECO:0000259" key="8">
    <source>
        <dbReference type="Pfam" id="PF17768"/>
    </source>
</evidence>
<dbReference type="Pfam" id="PF02272">
    <property type="entry name" value="DHHA1"/>
    <property type="match status" value="1"/>
</dbReference>
<gene>
    <name evidence="9" type="primary">recJ</name>
    <name evidence="9" type="ORF">FJZ47_03755</name>
</gene>
<dbReference type="InterPro" id="IPR041122">
    <property type="entry name" value="RecJ_OB"/>
</dbReference>
<evidence type="ECO:0000313" key="10">
    <source>
        <dbReference type="Proteomes" id="UP000712673"/>
    </source>
</evidence>
<sequence>MRAQWHVAEADAIARHTLAAATGLSPLLCQVLLNRGLTEAAAVQRFLSPSLHDLYDPYDLHGMTQAVQRLVAALQQGEQIAIYGDYDVDGITATALLVTFFEELGLQVPYYIPERASEGYGLNASSIQHLARAGTQLLITVDCGSTALEEVALARRLGMDVVITDHHQPPAQLPDACAVLNPHQPACTYPNKHLCGVGVVFKLLTALRAALRQEPQLANRLPNLKRHLDFTALGTIADVMPLRDENRVMVHYGLQELTQTRKIGLQALRQVSGRADKPAGVGEVGFQLAPRLNASGRLGSATHSVALLLARETQDATRLAQMLDTVNQERRTLQQAMEDEVHARIAQQYKGHPPEAIVLGDPAWHPGVVGIVAAKVVEAYHRPTFLLHINGDTARGSGRSIPAFNLYEGLQHCARWLRQFGGHKYAAGLTMDVAHLPALQEDLIRFAADTLTPADLLPTLHLDAVVALEEMTPALVAELERCEPYGTGNPVPVFCAQGVQLASPIRLLGQQGQHARFRVTQHGVTLGAVAFQQAAQAMTLPPDAVLDIAFTPTINTWREQRTLELHLRAFRLHTPGPQGESH</sequence>
<dbReference type="InterPro" id="IPR003156">
    <property type="entry name" value="DHHA1_dom"/>
</dbReference>
<evidence type="ECO:0000259" key="6">
    <source>
        <dbReference type="Pfam" id="PF01368"/>
    </source>
</evidence>